<dbReference type="InterPro" id="IPR011009">
    <property type="entry name" value="Kinase-like_dom_sf"/>
</dbReference>
<proteinExistence type="predicted"/>
<dbReference type="Gene3D" id="1.10.510.10">
    <property type="entry name" value="Transferase(Phosphotransferase) domain 1"/>
    <property type="match status" value="1"/>
</dbReference>
<dbReference type="InterPro" id="IPR032675">
    <property type="entry name" value="LRR_dom_sf"/>
</dbReference>
<evidence type="ECO:0000313" key="2">
    <source>
        <dbReference type="EMBL" id="CAG8805606.1"/>
    </source>
</evidence>
<dbReference type="SUPFAM" id="SSF56112">
    <property type="entry name" value="Protein kinase-like (PK-like)"/>
    <property type="match status" value="1"/>
</dbReference>
<accession>A0ABN7VYB1</accession>
<comment type="caution">
    <text evidence="2">The sequence shown here is derived from an EMBL/GenBank/DDBJ whole genome shotgun (WGS) entry which is preliminary data.</text>
</comment>
<evidence type="ECO:0000259" key="1">
    <source>
        <dbReference type="Pfam" id="PF07714"/>
    </source>
</evidence>
<feature type="non-terminal residue" evidence="2">
    <location>
        <position position="1"/>
    </location>
</feature>
<gene>
    <name evidence="2" type="ORF">GMARGA_LOCUS24130</name>
</gene>
<dbReference type="InterPro" id="IPR001245">
    <property type="entry name" value="Ser-Thr/Tyr_kinase_cat_dom"/>
</dbReference>
<feature type="domain" description="Serine-threonine/tyrosine-protein kinase catalytic" evidence="1">
    <location>
        <begin position="223"/>
        <end position="307"/>
    </location>
</feature>
<dbReference type="SUPFAM" id="SSF52058">
    <property type="entry name" value="L domain-like"/>
    <property type="match status" value="1"/>
</dbReference>
<dbReference type="Pfam" id="PF07714">
    <property type="entry name" value="PK_Tyr_Ser-Thr"/>
    <property type="match status" value="1"/>
</dbReference>
<reference evidence="2 3" key="1">
    <citation type="submission" date="2021-06" db="EMBL/GenBank/DDBJ databases">
        <authorList>
            <person name="Kallberg Y."/>
            <person name="Tangrot J."/>
            <person name="Rosling A."/>
        </authorList>
    </citation>
    <scope>NUCLEOTIDE SEQUENCE [LARGE SCALE GENOMIC DNA]</scope>
    <source>
        <strain evidence="2 3">120-4 pot B 10/14</strain>
    </source>
</reference>
<dbReference type="Proteomes" id="UP000789901">
    <property type="component" value="Unassembled WGS sequence"/>
</dbReference>
<dbReference type="EMBL" id="CAJVQB010025107">
    <property type="protein sequence ID" value="CAG8805606.1"/>
    <property type="molecule type" value="Genomic_DNA"/>
</dbReference>
<evidence type="ECO:0000313" key="3">
    <source>
        <dbReference type="Proteomes" id="UP000789901"/>
    </source>
</evidence>
<dbReference type="Gene3D" id="3.80.10.10">
    <property type="entry name" value="Ribonuclease Inhibitor"/>
    <property type="match status" value="1"/>
</dbReference>
<organism evidence="2 3">
    <name type="scientific">Gigaspora margarita</name>
    <dbReference type="NCBI Taxonomy" id="4874"/>
    <lineage>
        <taxon>Eukaryota</taxon>
        <taxon>Fungi</taxon>
        <taxon>Fungi incertae sedis</taxon>
        <taxon>Mucoromycota</taxon>
        <taxon>Glomeromycotina</taxon>
        <taxon>Glomeromycetes</taxon>
        <taxon>Diversisporales</taxon>
        <taxon>Gigasporaceae</taxon>
        <taxon>Gigaspora</taxon>
    </lineage>
</organism>
<keyword evidence="3" id="KW-1185">Reference proteome</keyword>
<name>A0ABN7VYB1_GIGMA</name>
<sequence>NAGLKPTDVGYVQWLKSEGYKTVEDFLNYEDKESIYINQQLEGVLDCSEYKKLYGIYISAQVDETKLVFKNLPEKEQIIKLHISSKNLQGELDLSDFVNLKVLDCRDEKLTSLNLSNCSQLEKIYCSDNLLTNLALPTNPTNLKGLYLENNNFPEQDLSFLVPYSNLEEINYLSGMKKLKSLCIRDTDINKVNIEKLPRSLEGIYFDADKKLNRKLTEIISELDKNEEVVLKSLTSSQNITLEFLTEITNTKLVIGGNGEYSNIVDCYGISQNPETKNYLIVMRYIERGNLREYLKDNSNKLNLVGKLSKLGEMDDTELVLRVCQGYRPDIDKRPSAEELWRTSWETKDKELEQKYNAFSQNTPYQIHSTATTTSKMIDTNEITQRLQRLKTKEYHIGDTEKLIVDEFSTTTTSLIRQFKRQLSLDTQSKTNQGESKEIKLEQEELMEIDERQETSLQPQIQIPPK</sequence>
<protein>
    <submittedName>
        <fullName evidence="2">32746_t:CDS:1</fullName>
    </submittedName>
</protein>